<feature type="compositionally biased region" description="Basic and acidic residues" evidence="1">
    <location>
        <begin position="135"/>
        <end position="154"/>
    </location>
</feature>
<organism evidence="3 4">
    <name type="scientific">Handroanthus impetiginosus</name>
    <dbReference type="NCBI Taxonomy" id="429701"/>
    <lineage>
        <taxon>Eukaryota</taxon>
        <taxon>Viridiplantae</taxon>
        <taxon>Streptophyta</taxon>
        <taxon>Embryophyta</taxon>
        <taxon>Tracheophyta</taxon>
        <taxon>Spermatophyta</taxon>
        <taxon>Magnoliopsida</taxon>
        <taxon>eudicotyledons</taxon>
        <taxon>Gunneridae</taxon>
        <taxon>Pentapetalae</taxon>
        <taxon>asterids</taxon>
        <taxon>lamiids</taxon>
        <taxon>Lamiales</taxon>
        <taxon>Bignoniaceae</taxon>
        <taxon>Crescentiina</taxon>
        <taxon>Tabebuia alliance</taxon>
        <taxon>Handroanthus</taxon>
    </lineage>
</organism>
<sequence length="1158" mass="130172">MSTQEIATFKVATAESFGVITRNMSKKSQSSSDMAPSFEAVEKSLPYSAGKNNTDRDSENGSASSTPRSTSSSSFTSNIAPVMVTNATTLEEQIVNLTRANEGLAKHVHEQDSQITKLMNKVDGSDTSRVMGKQPEAHDEAETSMRPQSKENEKLSVKEVQVSSDGLIPVDQLKEFIMGTIKDKLDGGSKSFLAYTKPYSQRIDNLKMPIGYQPPKFQQFDGKGNPKQHVAHFVETCNNAGTYGDHLVKQFVRSLKGNAFDWYTDLEANSIDSWEQLEHEFLNRFYSTRRTVSMIELTNSRQWKDEPVVDYINRWRNLSLNCKDRLSEASAIEMCIQGMHWRLRYILQGIQPKSFEELATRAHDMELSMASSGVEGPPIQGPRTFKEKQEVKKGGKPPTKAPSKESMAVTTAAIKLRGKTANASNENKDTSREWGQRKSTLKEMKSKQYPFLDSDVSGIFDDLLNANLIELPEMKRPEEAGKIDDPRYCKYHRLVGHPIHDCFIFKDRIMQLARQGKISLEEDKATTNLISAKAGNHHGSIVLCDATSEQEIPSDEACCPKAEIHSMIEGCMSGMIFTDDDLLLGSKPHNRPLFVAAYAHERRVNRILIDGGSAVNILPLRMMTELGICMDELASSRLMIQGFNQGGQRALGIIRIQLLMNEMSSTALFHVIDAKMSYNMLLGRPWLHENCVVPSTWHQCFKYCRNWVVNKVLADDRPFTEVESHFADAKYYFEKGPKAKEDLCNKQDDQIGRNKIKNGAPTNLDSDGKATLGELELPKELILPLTKLDMKKPQPLKGFVRPIEGAKVEYGEFLNLQGEGCFDPKAYKLLLKAGYNPQECPSPEKFSPEATRKQADGLKATQSVLRGNGHAVPNAKVGLGFVQRNPIRITIKRASTNHIVEEEVSSTNDVFDLRGNKVKRLSVFDRLGKLKKSKNSRRFIRTRGSKEADKSESTKKLRSLIPSRMKRRTTLIVSCGRVLKAKWETIVFTQTRDHEDSDGESVASSYHVGSSTCCVYRQSIKENACKRVLKFINEGYIDKTNCVMHVVYTGRKGGKLRACVNFQKIECTEEEVVTAYHITLSEDTVEEDAETAPPELEEGVKTTIDELKEVNLGEVDDPRPIYVSALLTAAEEKAYITLLREFKDVFLYRSKGDRSQWQ</sequence>
<comment type="caution">
    <text evidence="3">The sequence shown here is derived from an EMBL/GenBank/DDBJ whole genome shotgun (WGS) entry which is preliminary data.</text>
</comment>
<protein>
    <recommendedName>
        <fullName evidence="2">Retrotransposon gag domain-containing protein</fullName>
    </recommendedName>
</protein>
<dbReference type="Pfam" id="PF03732">
    <property type="entry name" value="Retrotrans_gag"/>
    <property type="match status" value="1"/>
</dbReference>
<dbReference type="EMBL" id="NKXS01007945">
    <property type="protein sequence ID" value="PIM98950.1"/>
    <property type="molecule type" value="Genomic_DNA"/>
</dbReference>
<name>A0A2G9G0X4_9LAMI</name>
<evidence type="ECO:0000313" key="3">
    <source>
        <dbReference type="EMBL" id="PIM98950.1"/>
    </source>
</evidence>
<dbReference type="PANTHER" id="PTHR33437">
    <property type="entry name" value="OS06G0361200 PROTEIN"/>
    <property type="match status" value="1"/>
</dbReference>
<feature type="compositionally biased region" description="Low complexity" evidence="1">
    <location>
        <begin position="62"/>
        <end position="77"/>
    </location>
</feature>
<dbReference type="CDD" id="cd00303">
    <property type="entry name" value="retropepsin_like"/>
    <property type="match status" value="1"/>
</dbReference>
<dbReference type="AlphaFoldDB" id="A0A2G9G0X4"/>
<dbReference type="Gene3D" id="2.40.70.10">
    <property type="entry name" value="Acid Proteases"/>
    <property type="match status" value="1"/>
</dbReference>
<accession>A0A2G9G0X4</accession>
<dbReference type="InterPro" id="IPR021109">
    <property type="entry name" value="Peptidase_aspartic_dom_sf"/>
</dbReference>
<proteinExistence type="predicted"/>
<evidence type="ECO:0000313" key="4">
    <source>
        <dbReference type="Proteomes" id="UP000231279"/>
    </source>
</evidence>
<reference evidence="4" key="1">
    <citation type="journal article" date="2018" name="Gigascience">
        <title>Genome assembly of the Pink Ipe (Handroanthus impetiginosus, Bignoniaceae), a highly valued, ecologically keystone Neotropical timber forest tree.</title>
        <authorList>
            <person name="Silva-Junior O.B."/>
            <person name="Grattapaglia D."/>
            <person name="Novaes E."/>
            <person name="Collevatti R.G."/>
        </authorList>
    </citation>
    <scope>NUCLEOTIDE SEQUENCE [LARGE SCALE GENOMIC DNA]</scope>
    <source>
        <strain evidence="4">cv. UFG-1</strain>
    </source>
</reference>
<feature type="region of interest" description="Disordered" evidence="1">
    <location>
        <begin position="371"/>
        <end position="407"/>
    </location>
</feature>
<evidence type="ECO:0000259" key="2">
    <source>
        <dbReference type="Pfam" id="PF03732"/>
    </source>
</evidence>
<dbReference type="InterPro" id="IPR005162">
    <property type="entry name" value="Retrotrans_gag_dom"/>
</dbReference>
<dbReference type="OrthoDB" id="909915at2759"/>
<feature type="compositionally biased region" description="Polar residues" evidence="1">
    <location>
        <begin position="22"/>
        <end position="34"/>
    </location>
</feature>
<evidence type="ECO:0000256" key="1">
    <source>
        <dbReference type="SAM" id="MobiDB-lite"/>
    </source>
</evidence>
<feature type="region of interest" description="Disordered" evidence="1">
    <location>
        <begin position="124"/>
        <end position="154"/>
    </location>
</feature>
<feature type="compositionally biased region" description="Basic and acidic residues" evidence="1">
    <location>
        <begin position="384"/>
        <end position="393"/>
    </location>
</feature>
<keyword evidence="4" id="KW-1185">Reference proteome</keyword>
<feature type="region of interest" description="Disordered" evidence="1">
    <location>
        <begin position="22"/>
        <end position="77"/>
    </location>
</feature>
<gene>
    <name evidence="3" type="ORF">CDL12_28560</name>
</gene>
<dbReference type="PANTHER" id="PTHR33437:SF2">
    <property type="entry name" value="OS06G0361200 PROTEIN"/>
    <property type="match status" value="1"/>
</dbReference>
<feature type="domain" description="Retrotransposon gag" evidence="2">
    <location>
        <begin position="251"/>
        <end position="340"/>
    </location>
</feature>
<dbReference type="Proteomes" id="UP000231279">
    <property type="component" value="Unassembled WGS sequence"/>
</dbReference>
<dbReference type="STRING" id="429701.A0A2G9G0X4"/>